<feature type="compositionally biased region" description="Polar residues" evidence="1">
    <location>
        <begin position="247"/>
        <end position="280"/>
    </location>
</feature>
<gene>
    <name evidence="2" type="ORF">CSOL1703_00010496</name>
</gene>
<proteinExistence type="predicted"/>
<comment type="caution">
    <text evidence="2">The sequence shown here is derived from an EMBL/GenBank/DDBJ whole genome shotgun (WGS) entry which is preliminary data.</text>
</comment>
<feature type="region of interest" description="Disordered" evidence="1">
    <location>
        <begin position="1"/>
        <end position="21"/>
    </location>
</feature>
<dbReference type="AlphaFoldDB" id="A0A9N9YZ09"/>
<organism evidence="2 3">
    <name type="scientific">Clonostachys solani</name>
    <dbReference type="NCBI Taxonomy" id="160281"/>
    <lineage>
        <taxon>Eukaryota</taxon>
        <taxon>Fungi</taxon>
        <taxon>Dikarya</taxon>
        <taxon>Ascomycota</taxon>
        <taxon>Pezizomycotina</taxon>
        <taxon>Sordariomycetes</taxon>
        <taxon>Hypocreomycetidae</taxon>
        <taxon>Hypocreales</taxon>
        <taxon>Bionectriaceae</taxon>
        <taxon>Clonostachys</taxon>
    </lineage>
</organism>
<dbReference type="EMBL" id="CABFOC020000007">
    <property type="protein sequence ID" value="CAH0044757.1"/>
    <property type="molecule type" value="Genomic_DNA"/>
</dbReference>
<protein>
    <recommendedName>
        <fullName evidence="4">Transcription factor RfeG</fullName>
    </recommendedName>
</protein>
<dbReference type="OrthoDB" id="4146887at2759"/>
<keyword evidence="3" id="KW-1185">Reference proteome</keyword>
<name>A0A9N9YZ09_9HYPO</name>
<feature type="compositionally biased region" description="Polar residues" evidence="1">
    <location>
        <begin position="1"/>
        <end position="19"/>
    </location>
</feature>
<feature type="compositionally biased region" description="Low complexity" evidence="1">
    <location>
        <begin position="300"/>
        <end position="314"/>
    </location>
</feature>
<feature type="region of interest" description="Disordered" evidence="1">
    <location>
        <begin position="88"/>
        <end position="161"/>
    </location>
</feature>
<reference evidence="2 3" key="2">
    <citation type="submission" date="2021-10" db="EMBL/GenBank/DDBJ databases">
        <authorList>
            <person name="Piombo E."/>
        </authorList>
    </citation>
    <scope>NUCLEOTIDE SEQUENCE [LARGE SCALE GENOMIC DNA]</scope>
</reference>
<evidence type="ECO:0000256" key="1">
    <source>
        <dbReference type="SAM" id="MobiDB-lite"/>
    </source>
</evidence>
<evidence type="ECO:0008006" key="4">
    <source>
        <dbReference type="Google" id="ProtNLM"/>
    </source>
</evidence>
<dbReference type="Proteomes" id="UP000775872">
    <property type="component" value="Unassembled WGS sequence"/>
</dbReference>
<reference evidence="3" key="1">
    <citation type="submission" date="2019-06" db="EMBL/GenBank/DDBJ databases">
        <authorList>
            <person name="Broberg M."/>
        </authorList>
    </citation>
    <scope>NUCLEOTIDE SEQUENCE [LARGE SCALE GENOMIC DNA]</scope>
</reference>
<dbReference type="PANTHER" id="PTHR39609">
    <property type="entry name" value="RFEG-RELATED"/>
    <property type="match status" value="1"/>
</dbReference>
<dbReference type="PANTHER" id="PTHR39609:SF1">
    <property type="entry name" value="RFEG"/>
    <property type="match status" value="1"/>
</dbReference>
<evidence type="ECO:0000313" key="2">
    <source>
        <dbReference type="EMBL" id="CAH0044757.1"/>
    </source>
</evidence>
<feature type="region of interest" description="Disordered" evidence="1">
    <location>
        <begin position="180"/>
        <end position="338"/>
    </location>
</feature>
<feature type="compositionally biased region" description="Basic and acidic residues" evidence="1">
    <location>
        <begin position="317"/>
        <end position="330"/>
    </location>
</feature>
<accession>A0A9N9YZ09</accession>
<evidence type="ECO:0000313" key="3">
    <source>
        <dbReference type="Proteomes" id="UP000775872"/>
    </source>
</evidence>
<sequence>MSRQPRGQGASAPSTSRQNEYFVPRDGIDREVISADICRYLGNDALVRPGQYENPQTGQVVQGYYITGYRNLTTAMIEDLKADSARWDAERRAQTSRNTPGGSFASRDAVGYPARSTSNSPLGQYRMSETHQSRQNRGPTEGHYPPDGYGHDGPRYPGTGAPGYTGASVAYAQPGYGGPGGAYGYQQSPPPDPRYSGSYSQGGQPPMDGGFDDRAYIHTGANLNRTGAPPQPTYVTAPPMQPGYQPASYNYQSQVPTTNGPSYSSMQAPDSSFSRVSPATQAPPAGYSQGEYAEVSSGRASVAPPSAPTPSNSSSKRRSDRDDDRHTPSDRHHRQPRR</sequence>